<dbReference type="EMBL" id="JARAOO010000004">
    <property type="protein sequence ID" value="KAJ7971305.1"/>
    <property type="molecule type" value="Genomic_DNA"/>
</dbReference>
<dbReference type="Gene3D" id="3.30.559.10">
    <property type="entry name" value="Chloramphenicol acetyltransferase-like domain"/>
    <property type="match status" value="2"/>
</dbReference>
<name>A0AAD7PY40_QUISA</name>
<dbReference type="Pfam" id="PF02458">
    <property type="entry name" value="Transferase"/>
    <property type="match status" value="1"/>
</dbReference>
<evidence type="ECO:0000256" key="3">
    <source>
        <dbReference type="ARBA" id="ARBA00023315"/>
    </source>
</evidence>
<feature type="transmembrane region" description="Helical" evidence="4">
    <location>
        <begin position="151"/>
        <end position="172"/>
    </location>
</feature>
<evidence type="ECO:0000313" key="6">
    <source>
        <dbReference type="Proteomes" id="UP001163823"/>
    </source>
</evidence>
<sequence length="481" mass="54424">MKIEIISKNCIKPSSPTPHHLQFFKLSDQHRRSSDFHSNLTFFYPAHNIINGVDPTTNFVIKSNRLQQSLSQTLTSYYPFAGRFQNDEIIICNDDGILFIEAQIDTPICDFLNHPDLMSNTHKQLVLTSINSIDADADAGKTMETSIISKGYMILVKFILFSCGGTVIGISMTHKLADLASMATFLRNWSASCRLDSNNILPDLHFIGQTIPDPGPNNSSAPTSSGYKFSQSCTKEYICKRLSFSASKIEQLKSKVIDVLEKSEEDDQYSKPSRVDVVVALIWKSAMHAAASKSRDQEQNQKFRPSTMLYSVNIRPRLDPPLTEACIGNLACQFLMMVEKESEMELHELVKKLGAMKHYADKMGKKFQGDDQQVVVEEIITNVEKERNDFFMKNHKKNAIFYFCTSFFRFSLLEIDFGWGKPVLVTSPSTSEKHLVNTIVLMDSKVDGGIEAELNLWEEEMSVFECNEELLQFAIVNPNII</sequence>
<keyword evidence="4" id="KW-0812">Transmembrane</keyword>
<accession>A0AAD7PY40</accession>
<keyword evidence="2" id="KW-0808">Transferase</keyword>
<gene>
    <name evidence="5" type="ORF">O6P43_009359</name>
</gene>
<dbReference type="InterPro" id="IPR023213">
    <property type="entry name" value="CAT-like_dom_sf"/>
</dbReference>
<evidence type="ECO:0000256" key="4">
    <source>
        <dbReference type="SAM" id="Phobius"/>
    </source>
</evidence>
<keyword evidence="3" id="KW-0012">Acyltransferase</keyword>
<keyword evidence="6" id="KW-1185">Reference proteome</keyword>
<evidence type="ECO:0000256" key="2">
    <source>
        <dbReference type="ARBA" id="ARBA00022679"/>
    </source>
</evidence>
<keyword evidence="4" id="KW-0472">Membrane</keyword>
<evidence type="ECO:0000256" key="1">
    <source>
        <dbReference type="ARBA" id="ARBA00009861"/>
    </source>
</evidence>
<protein>
    <submittedName>
        <fullName evidence="5">Vinorine synthase-like</fullName>
    </submittedName>
</protein>
<dbReference type="KEGG" id="qsa:O6P43_009359"/>
<proteinExistence type="inferred from homology"/>
<comment type="caution">
    <text evidence="5">The sequence shown here is derived from an EMBL/GenBank/DDBJ whole genome shotgun (WGS) entry which is preliminary data.</text>
</comment>
<reference evidence="5" key="1">
    <citation type="journal article" date="2023" name="Science">
        <title>Elucidation of the pathway for biosynthesis of saponin adjuvants from the soapbark tree.</title>
        <authorList>
            <person name="Reed J."/>
            <person name="Orme A."/>
            <person name="El-Demerdash A."/>
            <person name="Owen C."/>
            <person name="Martin L.B.B."/>
            <person name="Misra R.C."/>
            <person name="Kikuchi S."/>
            <person name="Rejzek M."/>
            <person name="Martin A.C."/>
            <person name="Harkess A."/>
            <person name="Leebens-Mack J."/>
            <person name="Louveau T."/>
            <person name="Stephenson M.J."/>
            <person name="Osbourn A."/>
        </authorList>
    </citation>
    <scope>NUCLEOTIDE SEQUENCE</scope>
    <source>
        <strain evidence="5">S10</strain>
    </source>
</reference>
<organism evidence="5 6">
    <name type="scientific">Quillaja saponaria</name>
    <name type="common">Soap bark tree</name>
    <dbReference type="NCBI Taxonomy" id="32244"/>
    <lineage>
        <taxon>Eukaryota</taxon>
        <taxon>Viridiplantae</taxon>
        <taxon>Streptophyta</taxon>
        <taxon>Embryophyta</taxon>
        <taxon>Tracheophyta</taxon>
        <taxon>Spermatophyta</taxon>
        <taxon>Magnoliopsida</taxon>
        <taxon>eudicotyledons</taxon>
        <taxon>Gunneridae</taxon>
        <taxon>Pentapetalae</taxon>
        <taxon>rosids</taxon>
        <taxon>fabids</taxon>
        <taxon>Fabales</taxon>
        <taxon>Quillajaceae</taxon>
        <taxon>Quillaja</taxon>
    </lineage>
</organism>
<dbReference type="EMBL" id="JARAOO010000004">
    <property type="protein sequence ID" value="KAJ7971306.1"/>
    <property type="molecule type" value="Genomic_DNA"/>
</dbReference>
<evidence type="ECO:0000313" key="5">
    <source>
        <dbReference type="EMBL" id="KAJ7971306.1"/>
    </source>
</evidence>
<dbReference type="PANTHER" id="PTHR31623:SF19">
    <property type="entry name" value="VINORINE SYNTHASE-RELATED"/>
    <property type="match status" value="1"/>
</dbReference>
<dbReference type="Proteomes" id="UP001163823">
    <property type="component" value="Chromosome 4"/>
</dbReference>
<comment type="similarity">
    <text evidence="1">Belongs to the plant acyltransferase family.</text>
</comment>
<dbReference type="GO" id="GO:0016746">
    <property type="term" value="F:acyltransferase activity"/>
    <property type="evidence" value="ECO:0007669"/>
    <property type="project" value="UniProtKB-KW"/>
</dbReference>
<dbReference type="AlphaFoldDB" id="A0AAD7PY40"/>
<dbReference type="PANTHER" id="PTHR31623">
    <property type="entry name" value="F21J9.9"/>
    <property type="match status" value="1"/>
</dbReference>
<keyword evidence="4" id="KW-1133">Transmembrane helix</keyword>